<protein>
    <submittedName>
        <fullName evidence="2">Phosphoglycerate mutase</fullName>
    </submittedName>
</protein>
<evidence type="ECO:0000313" key="2">
    <source>
        <dbReference type="WBParaSite" id="jg19956"/>
    </source>
</evidence>
<proteinExistence type="predicted"/>
<dbReference type="Proteomes" id="UP000887574">
    <property type="component" value="Unplaced"/>
</dbReference>
<dbReference type="WBParaSite" id="jg19956">
    <property type="protein sequence ID" value="jg19956"/>
    <property type="gene ID" value="jg19956"/>
</dbReference>
<reference evidence="2" key="1">
    <citation type="submission" date="2022-11" db="UniProtKB">
        <authorList>
            <consortium name="WormBaseParasite"/>
        </authorList>
    </citation>
    <scope>IDENTIFICATION</scope>
</reference>
<accession>A0A915DIZ8</accession>
<organism evidence="1 2">
    <name type="scientific">Ditylenchus dipsaci</name>
    <dbReference type="NCBI Taxonomy" id="166011"/>
    <lineage>
        <taxon>Eukaryota</taxon>
        <taxon>Metazoa</taxon>
        <taxon>Ecdysozoa</taxon>
        <taxon>Nematoda</taxon>
        <taxon>Chromadorea</taxon>
        <taxon>Rhabditida</taxon>
        <taxon>Tylenchina</taxon>
        <taxon>Tylenchomorpha</taxon>
        <taxon>Sphaerularioidea</taxon>
        <taxon>Anguinidae</taxon>
        <taxon>Anguininae</taxon>
        <taxon>Ditylenchus</taxon>
    </lineage>
</organism>
<name>A0A915DIZ8_9BILA</name>
<dbReference type="AlphaFoldDB" id="A0A915DIZ8"/>
<keyword evidence="1" id="KW-1185">Reference proteome</keyword>
<sequence length="109" mass="12239">MTSILQRINFDHEEGDALIVCHAPSIHAIARFLLDRDDMPERNLTTLEETEEPSSVEGRSKWSLNLEAIPPNTNAHISTASYVPLFQPQPALEQSEARGIQESLLVILY</sequence>
<evidence type="ECO:0000313" key="1">
    <source>
        <dbReference type="Proteomes" id="UP000887574"/>
    </source>
</evidence>